<dbReference type="SUPFAM" id="SSF55658">
    <property type="entry name" value="L9 N-domain-like"/>
    <property type="match status" value="1"/>
</dbReference>
<dbReference type="InterPro" id="IPR036935">
    <property type="entry name" value="Ribosomal_bL9_N_sf"/>
</dbReference>
<sequence>MEVILLEKIKKLGDLGDTVKVKAGFGRNYLLPLGKALPATEANRAVFEARKAELLKKASDSVNAANLRAGKINGQTVTLKVLAAEEGKLYGSVGPAEIVEAAAAQGIDVKKSEIDMTSGPIRQLGSYTVQVRLHTEVEATLNVVVADTKAPTAA</sequence>
<evidence type="ECO:0000256" key="6">
    <source>
        <dbReference type="ARBA" id="ARBA00035292"/>
    </source>
</evidence>
<dbReference type="InterPro" id="IPR020069">
    <property type="entry name" value="Ribosomal_bL9_C"/>
</dbReference>
<organism evidence="9 10">
    <name type="scientific">Solimonas fluminis</name>
    <dbReference type="NCBI Taxonomy" id="2086571"/>
    <lineage>
        <taxon>Bacteria</taxon>
        <taxon>Pseudomonadati</taxon>
        <taxon>Pseudomonadota</taxon>
        <taxon>Gammaproteobacteria</taxon>
        <taxon>Nevskiales</taxon>
        <taxon>Nevskiaceae</taxon>
        <taxon>Solimonas</taxon>
    </lineage>
</organism>
<gene>
    <name evidence="7" type="primary">rplI</name>
    <name evidence="9" type="ORF">C3942_17630</name>
</gene>
<keyword evidence="10" id="KW-1185">Reference proteome</keyword>
<keyword evidence="3 7" id="KW-0694">RNA-binding</keyword>
<feature type="domain" description="Ribosomal protein L9" evidence="8">
    <location>
        <begin position="13"/>
        <end position="40"/>
    </location>
</feature>
<dbReference type="PANTHER" id="PTHR21368">
    <property type="entry name" value="50S RIBOSOMAL PROTEIN L9"/>
    <property type="match status" value="1"/>
</dbReference>
<accession>A0A2S5TC82</accession>
<dbReference type="EMBL" id="PSNW01000011">
    <property type="protein sequence ID" value="PPE72600.1"/>
    <property type="molecule type" value="Genomic_DNA"/>
</dbReference>
<dbReference type="Pfam" id="PF01281">
    <property type="entry name" value="Ribosomal_L9_N"/>
    <property type="match status" value="1"/>
</dbReference>
<dbReference type="Pfam" id="PF03948">
    <property type="entry name" value="Ribosomal_L9_C"/>
    <property type="match status" value="1"/>
</dbReference>
<evidence type="ECO:0000313" key="10">
    <source>
        <dbReference type="Proteomes" id="UP000238220"/>
    </source>
</evidence>
<dbReference type="NCBIfam" id="TIGR00158">
    <property type="entry name" value="L9"/>
    <property type="match status" value="1"/>
</dbReference>
<evidence type="ECO:0000313" key="9">
    <source>
        <dbReference type="EMBL" id="PPE72600.1"/>
    </source>
</evidence>
<dbReference type="HAMAP" id="MF_00503">
    <property type="entry name" value="Ribosomal_bL9"/>
    <property type="match status" value="1"/>
</dbReference>
<dbReference type="GO" id="GO:0019843">
    <property type="term" value="F:rRNA binding"/>
    <property type="evidence" value="ECO:0007669"/>
    <property type="project" value="UniProtKB-UniRule"/>
</dbReference>
<dbReference type="GO" id="GO:1990904">
    <property type="term" value="C:ribonucleoprotein complex"/>
    <property type="evidence" value="ECO:0007669"/>
    <property type="project" value="UniProtKB-KW"/>
</dbReference>
<dbReference type="Proteomes" id="UP000238220">
    <property type="component" value="Unassembled WGS sequence"/>
</dbReference>
<comment type="function">
    <text evidence="7">Binds to the 23S rRNA.</text>
</comment>
<evidence type="ECO:0000256" key="2">
    <source>
        <dbReference type="ARBA" id="ARBA00022730"/>
    </source>
</evidence>
<dbReference type="AlphaFoldDB" id="A0A2S5TC82"/>
<comment type="similarity">
    <text evidence="1 7">Belongs to the bacterial ribosomal protein bL9 family.</text>
</comment>
<dbReference type="RefSeq" id="WP_104231686.1">
    <property type="nucleotide sequence ID" value="NZ_PSNW01000011.1"/>
</dbReference>
<dbReference type="GO" id="GO:0005840">
    <property type="term" value="C:ribosome"/>
    <property type="evidence" value="ECO:0007669"/>
    <property type="project" value="UniProtKB-KW"/>
</dbReference>
<keyword evidence="4 7" id="KW-0689">Ribosomal protein</keyword>
<dbReference type="InterPro" id="IPR009027">
    <property type="entry name" value="Ribosomal_bL9/RNase_H1_N"/>
</dbReference>
<keyword evidence="2 7" id="KW-0699">rRNA-binding</keyword>
<reference evidence="9 10" key="1">
    <citation type="submission" date="2018-02" db="EMBL/GenBank/DDBJ databases">
        <title>Genome sequencing of Solimonas sp. HR-BB.</title>
        <authorList>
            <person name="Lee Y."/>
            <person name="Jeon C.O."/>
        </authorList>
    </citation>
    <scope>NUCLEOTIDE SEQUENCE [LARGE SCALE GENOMIC DNA]</scope>
    <source>
        <strain evidence="9 10">HR-BB</strain>
    </source>
</reference>
<evidence type="ECO:0000256" key="7">
    <source>
        <dbReference type="HAMAP-Rule" id="MF_00503"/>
    </source>
</evidence>
<dbReference type="Gene3D" id="3.40.5.10">
    <property type="entry name" value="Ribosomal protein L9, N-terminal domain"/>
    <property type="match status" value="1"/>
</dbReference>
<evidence type="ECO:0000256" key="5">
    <source>
        <dbReference type="ARBA" id="ARBA00023274"/>
    </source>
</evidence>
<dbReference type="InterPro" id="IPR020594">
    <property type="entry name" value="Ribosomal_bL9_bac/chp"/>
</dbReference>
<dbReference type="SUPFAM" id="SSF55653">
    <property type="entry name" value="Ribosomal protein L9 C-domain"/>
    <property type="match status" value="1"/>
</dbReference>
<keyword evidence="5 7" id="KW-0687">Ribonucleoprotein</keyword>
<evidence type="ECO:0000256" key="1">
    <source>
        <dbReference type="ARBA" id="ARBA00010605"/>
    </source>
</evidence>
<dbReference type="GO" id="GO:0003735">
    <property type="term" value="F:structural constituent of ribosome"/>
    <property type="evidence" value="ECO:0007669"/>
    <property type="project" value="InterPro"/>
</dbReference>
<evidence type="ECO:0000256" key="3">
    <source>
        <dbReference type="ARBA" id="ARBA00022884"/>
    </source>
</evidence>
<proteinExistence type="inferred from homology"/>
<dbReference type="GO" id="GO:0006412">
    <property type="term" value="P:translation"/>
    <property type="evidence" value="ECO:0007669"/>
    <property type="project" value="UniProtKB-UniRule"/>
</dbReference>
<comment type="caution">
    <text evidence="9">The sequence shown here is derived from an EMBL/GenBank/DDBJ whole genome shotgun (WGS) entry which is preliminary data.</text>
</comment>
<name>A0A2S5TC82_9GAMM</name>
<dbReference type="Gene3D" id="3.10.430.100">
    <property type="entry name" value="Ribosomal protein L9, C-terminal domain"/>
    <property type="match status" value="1"/>
</dbReference>
<dbReference type="InterPro" id="IPR000244">
    <property type="entry name" value="Ribosomal_bL9"/>
</dbReference>
<evidence type="ECO:0000256" key="4">
    <source>
        <dbReference type="ARBA" id="ARBA00022980"/>
    </source>
</evidence>
<dbReference type="InterPro" id="IPR020070">
    <property type="entry name" value="Ribosomal_bL9_N"/>
</dbReference>
<dbReference type="PROSITE" id="PS00651">
    <property type="entry name" value="RIBOSOMAL_L9"/>
    <property type="match status" value="1"/>
</dbReference>
<evidence type="ECO:0000259" key="8">
    <source>
        <dbReference type="PROSITE" id="PS00651"/>
    </source>
</evidence>
<dbReference type="OrthoDB" id="9788336at2"/>
<dbReference type="InterPro" id="IPR036791">
    <property type="entry name" value="Ribosomal_bL9_C_sf"/>
</dbReference>
<protein>
    <recommendedName>
        <fullName evidence="6 7">Large ribosomal subunit protein bL9</fullName>
    </recommendedName>
</protein>